<comment type="caution">
    <text evidence="14">Lacks conserved residue(s) required for the propagation of feature annotation.</text>
</comment>
<dbReference type="Proteomes" id="UP000002281">
    <property type="component" value="Chromosome 7"/>
</dbReference>
<comment type="pathway">
    <text evidence="3">Sphingolipid metabolism.</text>
</comment>
<evidence type="ECO:0000256" key="3">
    <source>
        <dbReference type="ARBA" id="ARBA00004991"/>
    </source>
</evidence>
<comment type="similarity">
    <text evidence="4 14">Belongs to the alkaline ceramidase family.</text>
</comment>
<comment type="catalytic activity">
    <reaction evidence="10">
        <text>N-(9Z-octadecenoyl)-sphing-4-enine + H2O = sphing-4-enine + (9Z)-octadecenoate</text>
        <dbReference type="Rhea" id="RHEA:41299"/>
        <dbReference type="ChEBI" id="CHEBI:15377"/>
        <dbReference type="ChEBI" id="CHEBI:30823"/>
        <dbReference type="ChEBI" id="CHEBI:57756"/>
        <dbReference type="ChEBI" id="CHEBI:77996"/>
    </reaction>
    <physiologicalReaction direction="left-to-right" evidence="10">
        <dbReference type="Rhea" id="RHEA:41300"/>
    </physiologicalReaction>
</comment>
<reference evidence="15 16" key="1">
    <citation type="journal article" date="2009" name="Science">
        <title>Genome sequence, comparative analysis, and population genetics of the domestic horse.</title>
        <authorList>
            <consortium name="Broad Institute Genome Sequencing Platform"/>
            <consortium name="Broad Institute Whole Genome Assembly Team"/>
            <person name="Wade C.M."/>
            <person name="Giulotto E."/>
            <person name="Sigurdsson S."/>
            <person name="Zoli M."/>
            <person name="Gnerre S."/>
            <person name="Imsland F."/>
            <person name="Lear T.L."/>
            <person name="Adelson D.L."/>
            <person name="Bailey E."/>
            <person name="Bellone R.R."/>
            <person name="Bloecker H."/>
            <person name="Distl O."/>
            <person name="Edgar R.C."/>
            <person name="Garber M."/>
            <person name="Leeb T."/>
            <person name="Mauceli E."/>
            <person name="MacLeod J.N."/>
            <person name="Penedo M.C.T."/>
            <person name="Raison J.M."/>
            <person name="Sharpe T."/>
            <person name="Vogel J."/>
            <person name="Andersson L."/>
            <person name="Antczak D.F."/>
            <person name="Biagi T."/>
            <person name="Binns M.M."/>
            <person name="Chowdhary B.P."/>
            <person name="Coleman S.J."/>
            <person name="Della Valle G."/>
            <person name="Fryc S."/>
            <person name="Guerin G."/>
            <person name="Hasegawa T."/>
            <person name="Hill E.W."/>
            <person name="Jurka J."/>
            <person name="Kiialainen A."/>
            <person name="Lindgren G."/>
            <person name="Liu J."/>
            <person name="Magnani E."/>
            <person name="Mickelson J.R."/>
            <person name="Murray J."/>
            <person name="Nergadze S.G."/>
            <person name="Onofrio R."/>
            <person name="Pedroni S."/>
            <person name="Piras M.F."/>
            <person name="Raudsepp T."/>
            <person name="Rocchi M."/>
            <person name="Roeed K.H."/>
            <person name="Ryder O.A."/>
            <person name="Searle S."/>
            <person name="Skow L."/>
            <person name="Swinburne J.E."/>
            <person name="Syvaenen A.C."/>
            <person name="Tozaki T."/>
            <person name="Valberg S.J."/>
            <person name="Vaudin M."/>
            <person name="White J.R."/>
            <person name="Zody M.C."/>
            <person name="Lander E.S."/>
            <person name="Lindblad-Toh K."/>
        </authorList>
    </citation>
    <scope>NUCLEOTIDE SEQUENCE [LARGE SCALE GENOMIC DNA]</scope>
    <source>
        <strain evidence="15 16">Thoroughbred</strain>
    </source>
</reference>
<keyword evidence="7" id="KW-0746">Sphingolipid metabolism</keyword>
<dbReference type="InterPro" id="IPR008901">
    <property type="entry name" value="ACER"/>
</dbReference>
<keyword evidence="5 14" id="KW-0812">Transmembrane</keyword>
<evidence type="ECO:0000256" key="1">
    <source>
        <dbReference type="ARBA" id="ARBA00004141"/>
    </source>
</evidence>
<feature type="transmembrane region" description="Helical" evidence="14">
    <location>
        <begin position="21"/>
        <end position="42"/>
    </location>
</feature>
<evidence type="ECO:0000256" key="7">
    <source>
        <dbReference type="ARBA" id="ARBA00022919"/>
    </source>
</evidence>
<dbReference type="GO" id="GO:0046512">
    <property type="term" value="P:sphingosine biosynthetic process"/>
    <property type="evidence" value="ECO:0007669"/>
    <property type="project" value="UniProtKB-ARBA"/>
</dbReference>
<dbReference type="PANTHER" id="PTHR46187:SF3">
    <property type="entry name" value="ALKALINE CERAMIDASE 3"/>
    <property type="match status" value="1"/>
</dbReference>
<evidence type="ECO:0000256" key="5">
    <source>
        <dbReference type="ARBA" id="ARBA00022692"/>
    </source>
</evidence>
<dbReference type="GO" id="GO:0046872">
    <property type="term" value="F:metal ion binding"/>
    <property type="evidence" value="ECO:0007669"/>
    <property type="project" value="UniProtKB-KW"/>
</dbReference>
<evidence type="ECO:0000313" key="16">
    <source>
        <dbReference type="Proteomes" id="UP000002281"/>
    </source>
</evidence>
<evidence type="ECO:0000256" key="10">
    <source>
        <dbReference type="ARBA" id="ARBA00047401"/>
    </source>
</evidence>
<protein>
    <recommendedName>
        <fullName evidence="14">Alkaline ceramidase</fullName>
        <ecNumber evidence="14">3.5.1.-</ecNumber>
    </recommendedName>
</protein>
<evidence type="ECO:0000256" key="13">
    <source>
        <dbReference type="PIRSR" id="PIRSR608901-2"/>
    </source>
</evidence>
<keyword evidence="13" id="KW-0479">Metal-binding</keyword>
<feature type="binding site" evidence="13">
    <location>
        <position position="39"/>
    </location>
    <ligand>
        <name>Zn(2+)</name>
        <dbReference type="ChEBI" id="CHEBI:29105"/>
        <note>catalytic</note>
    </ligand>
</feature>
<dbReference type="GO" id="GO:0017040">
    <property type="term" value="F:N-acylsphingosine amidohydrolase activity"/>
    <property type="evidence" value="ECO:0007669"/>
    <property type="project" value="UniProtKB-EC"/>
</dbReference>
<keyword evidence="9 14" id="KW-0472">Membrane</keyword>
<evidence type="ECO:0000256" key="4">
    <source>
        <dbReference type="ARBA" id="ARBA00009780"/>
    </source>
</evidence>
<dbReference type="EC" id="3.5.1.-" evidence="14"/>
<dbReference type="Ensembl" id="ENSECAT00000113749.1">
    <property type="protein sequence ID" value="ENSECAP00000058663.1"/>
    <property type="gene ID" value="ENSECAG00000026842.4"/>
</dbReference>
<dbReference type="GeneTree" id="ENSGT00730000110920"/>
<dbReference type="Pfam" id="PF05875">
    <property type="entry name" value="Ceramidase"/>
    <property type="match status" value="1"/>
</dbReference>
<comment type="catalytic activity">
    <reaction evidence="12">
        <text>an N-acylsphinganine + H2O = sphinganine + a fatty acid</text>
        <dbReference type="Rhea" id="RHEA:33551"/>
        <dbReference type="ChEBI" id="CHEBI:15377"/>
        <dbReference type="ChEBI" id="CHEBI:28868"/>
        <dbReference type="ChEBI" id="CHEBI:31488"/>
        <dbReference type="ChEBI" id="CHEBI:57817"/>
    </reaction>
    <physiologicalReaction direction="left-to-right" evidence="12">
        <dbReference type="Rhea" id="RHEA:33552"/>
    </physiologicalReaction>
</comment>
<evidence type="ECO:0000313" key="15">
    <source>
        <dbReference type="Ensembl" id="ENSECAP00000058663.1"/>
    </source>
</evidence>
<comment type="subcellular location">
    <subcellularLocation>
        <location evidence="1">Membrane</location>
        <topology evidence="1">Multi-pass membrane protein</topology>
    </subcellularLocation>
</comment>
<comment type="cofactor">
    <cofactor evidence="13">
        <name>Zn(2+)</name>
        <dbReference type="ChEBI" id="CHEBI:29105"/>
    </cofactor>
</comment>
<dbReference type="PANTHER" id="PTHR46187">
    <property type="entry name" value="ALKALINE CERAMIDASE 3"/>
    <property type="match status" value="1"/>
</dbReference>
<accession>A0A9L0RAK1</accession>
<keyword evidence="8 14" id="KW-1133">Transmembrane helix</keyword>
<dbReference type="GO" id="GO:0016020">
    <property type="term" value="C:membrane"/>
    <property type="evidence" value="ECO:0007669"/>
    <property type="project" value="UniProtKB-SubCell"/>
</dbReference>
<evidence type="ECO:0000256" key="9">
    <source>
        <dbReference type="ARBA" id="ARBA00023136"/>
    </source>
</evidence>
<organism evidence="15 16">
    <name type="scientific">Equus caballus</name>
    <name type="common">Horse</name>
    <dbReference type="NCBI Taxonomy" id="9796"/>
    <lineage>
        <taxon>Eukaryota</taxon>
        <taxon>Metazoa</taxon>
        <taxon>Chordata</taxon>
        <taxon>Craniata</taxon>
        <taxon>Vertebrata</taxon>
        <taxon>Euteleostomi</taxon>
        <taxon>Mammalia</taxon>
        <taxon>Eutheria</taxon>
        <taxon>Laurasiatheria</taxon>
        <taxon>Perissodactyla</taxon>
        <taxon>Equidae</taxon>
        <taxon>Equus</taxon>
    </lineage>
</organism>
<evidence type="ECO:0000256" key="2">
    <source>
        <dbReference type="ARBA" id="ARBA00004760"/>
    </source>
</evidence>
<evidence type="ECO:0000256" key="12">
    <source>
        <dbReference type="ARBA" id="ARBA00049511"/>
    </source>
</evidence>
<comment type="function">
    <text evidence="14">Hydrolyzes the sphingolipid ceramide into sphingosine and free fatty acid.</text>
</comment>
<keyword evidence="14" id="KW-0443">Lipid metabolism</keyword>
<keyword evidence="16" id="KW-1185">Reference proteome</keyword>
<evidence type="ECO:0000256" key="8">
    <source>
        <dbReference type="ARBA" id="ARBA00022989"/>
    </source>
</evidence>
<keyword evidence="6 14" id="KW-0378">Hydrolase</keyword>
<evidence type="ECO:0000256" key="11">
    <source>
        <dbReference type="ARBA" id="ARBA00048323"/>
    </source>
</evidence>
<comment type="catalytic activity">
    <reaction evidence="11">
        <text>an N-acylsphing-4-enine + H2O = sphing-4-enine + a fatty acid</text>
        <dbReference type="Rhea" id="RHEA:20856"/>
        <dbReference type="ChEBI" id="CHEBI:15377"/>
        <dbReference type="ChEBI" id="CHEBI:28868"/>
        <dbReference type="ChEBI" id="CHEBI:52639"/>
        <dbReference type="ChEBI" id="CHEBI:57756"/>
        <dbReference type="EC" id="3.5.1.23"/>
    </reaction>
    <physiologicalReaction direction="left-to-right" evidence="11">
        <dbReference type="Rhea" id="RHEA:20857"/>
    </physiologicalReaction>
</comment>
<feature type="transmembrane region" description="Helical" evidence="14">
    <location>
        <begin position="77"/>
        <end position="95"/>
    </location>
</feature>
<dbReference type="AlphaFoldDB" id="A0A9L0RAK1"/>
<gene>
    <name evidence="15" type="primary">ACER3</name>
</gene>
<dbReference type="GO" id="GO:0006672">
    <property type="term" value="P:ceramide metabolic process"/>
    <property type="evidence" value="ECO:0007669"/>
    <property type="project" value="InterPro"/>
</dbReference>
<proteinExistence type="inferred from homology"/>
<keyword evidence="13" id="KW-0862">Zinc</keyword>
<reference evidence="15" key="3">
    <citation type="submission" date="2025-09" db="UniProtKB">
        <authorList>
            <consortium name="Ensembl"/>
        </authorList>
    </citation>
    <scope>IDENTIFICATION</scope>
    <source>
        <strain evidence="15">Thoroughbred</strain>
    </source>
</reference>
<feature type="transmembrane region" description="Helical" evidence="14">
    <location>
        <begin position="54"/>
        <end position="70"/>
    </location>
</feature>
<sequence length="157" mass="18377">MIIPPIFGAIQSVRDGLEKRYIASYLALTVVGMGSWCFHMTLKYEMQLLDELPMIYSCCIFVYCMFECFKMKNSVNYHLLFTLVLFSLIVTTVYLKELSKEGATYYRCYHTVSCMVAYFNWPWFLSSHPFQFIYKNTLPEIQAKSEVSLWNLASDPV</sequence>
<evidence type="ECO:0000256" key="6">
    <source>
        <dbReference type="ARBA" id="ARBA00022801"/>
    </source>
</evidence>
<comment type="pathway">
    <text evidence="2">Lipid metabolism; sphingolipid metabolism.</text>
</comment>
<evidence type="ECO:0000256" key="14">
    <source>
        <dbReference type="RuleBase" id="RU364079"/>
    </source>
</evidence>
<reference evidence="15" key="2">
    <citation type="submission" date="2025-08" db="UniProtKB">
        <authorList>
            <consortium name="Ensembl"/>
        </authorList>
    </citation>
    <scope>IDENTIFICATION</scope>
    <source>
        <strain evidence="15">Thoroughbred</strain>
    </source>
</reference>
<name>A0A9L0RAK1_HORSE</name>